<dbReference type="Pfam" id="PF06674">
    <property type="entry name" value="DUF1176"/>
    <property type="match status" value="1"/>
</dbReference>
<dbReference type="PROSITE" id="PS51257">
    <property type="entry name" value="PROKAR_LIPOPROTEIN"/>
    <property type="match status" value="1"/>
</dbReference>
<keyword evidence="1" id="KW-0732">Signal</keyword>
<feature type="chain" id="PRO_5047319138" evidence="1">
    <location>
        <begin position="25"/>
        <end position="358"/>
    </location>
</feature>
<evidence type="ECO:0000256" key="1">
    <source>
        <dbReference type="SAM" id="SignalP"/>
    </source>
</evidence>
<name>A0ABP7CWF6_9SPHN</name>
<reference evidence="3" key="1">
    <citation type="journal article" date="2019" name="Int. J. Syst. Evol. Microbiol.">
        <title>The Global Catalogue of Microorganisms (GCM) 10K type strain sequencing project: providing services to taxonomists for standard genome sequencing and annotation.</title>
        <authorList>
            <consortium name="The Broad Institute Genomics Platform"/>
            <consortium name="The Broad Institute Genome Sequencing Center for Infectious Disease"/>
            <person name="Wu L."/>
            <person name="Ma J."/>
        </authorList>
    </citation>
    <scope>NUCLEOTIDE SEQUENCE [LARGE SCALE GENOMIC DNA]</scope>
    <source>
        <strain evidence="3">JCM 17498</strain>
    </source>
</reference>
<evidence type="ECO:0000313" key="3">
    <source>
        <dbReference type="Proteomes" id="UP001500523"/>
    </source>
</evidence>
<sequence>MMKPTMAATVLMLAACSGSDPAPAAPVQVMIAAAAAAETAPPPRPGPTRTFGDWYVGCDNNAICTMASLGGEAQVPFPAVTLAVTRGAGPGGGFALAFDVPGDDTQVAPVAVTIDGRRLALPTLTGAAAERVIAQMANGRSLVVLEAGDRPRATLSLKGAAAALRWIDERQGRVDTVTAAVAKGARGADAVPPPPRAPVIGALTATGTANKPTRVQFAAMRRRARCEDLPAGAASYPESHALGGGATLVIVPCSTGAYNLSSALFVLEKGAWRPAQADAPTGIAPAGEGPSVPNVVNARWQGGELTSYAKGRGLGDCGVAQTFVWDGTRLRLSEQSEMGECRGNPNYIATWRARVVRR</sequence>
<protein>
    <submittedName>
        <fullName evidence="2">DUF1176 domain-containing protein</fullName>
    </submittedName>
</protein>
<dbReference type="Proteomes" id="UP001500523">
    <property type="component" value="Unassembled WGS sequence"/>
</dbReference>
<organism evidence="2 3">
    <name type="scientific">Sphingomonas cynarae</name>
    <dbReference type="NCBI Taxonomy" id="930197"/>
    <lineage>
        <taxon>Bacteria</taxon>
        <taxon>Pseudomonadati</taxon>
        <taxon>Pseudomonadota</taxon>
        <taxon>Alphaproteobacteria</taxon>
        <taxon>Sphingomonadales</taxon>
        <taxon>Sphingomonadaceae</taxon>
        <taxon>Sphingomonas</taxon>
    </lineage>
</organism>
<comment type="caution">
    <text evidence="2">The sequence shown here is derived from an EMBL/GenBank/DDBJ whole genome shotgun (WGS) entry which is preliminary data.</text>
</comment>
<feature type="signal peptide" evidence="1">
    <location>
        <begin position="1"/>
        <end position="24"/>
    </location>
</feature>
<dbReference type="InterPro" id="IPR009560">
    <property type="entry name" value="DUF1176"/>
</dbReference>
<dbReference type="EMBL" id="BAABBF010000001">
    <property type="protein sequence ID" value="GAA3696379.1"/>
    <property type="molecule type" value="Genomic_DNA"/>
</dbReference>
<accession>A0ABP7CWF6</accession>
<keyword evidence="3" id="KW-1185">Reference proteome</keyword>
<evidence type="ECO:0000313" key="2">
    <source>
        <dbReference type="EMBL" id="GAA3696379.1"/>
    </source>
</evidence>
<gene>
    <name evidence="2" type="ORF">GCM10022268_03690</name>
</gene>
<proteinExistence type="predicted"/>